<organism evidence="2 3">
    <name type="scientific">Azospirillum cavernae</name>
    <dbReference type="NCBI Taxonomy" id="2320860"/>
    <lineage>
        <taxon>Bacteria</taxon>
        <taxon>Pseudomonadati</taxon>
        <taxon>Pseudomonadota</taxon>
        <taxon>Alphaproteobacteria</taxon>
        <taxon>Rhodospirillales</taxon>
        <taxon>Azospirillaceae</taxon>
        <taxon>Azospirillum</taxon>
    </lineage>
</organism>
<keyword evidence="1" id="KW-0472">Membrane</keyword>
<accession>A0A418W5D8</accession>
<feature type="transmembrane region" description="Helical" evidence="1">
    <location>
        <begin position="157"/>
        <end position="174"/>
    </location>
</feature>
<reference evidence="2 3" key="1">
    <citation type="submission" date="2018-09" db="EMBL/GenBank/DDBJ databases">
        <authorList>
            <person name="Zhu H."/>
        </authorList>
    </citation>
    <scope>NUCLEOTIDE SEQUENCE [LARGE SCALE GENOMIC DNA]</scope>
    <source>
        <strain evidence="2 3">K2W22B-5</strain>
    </source>
</reference>
<dbReference type="AlphaFoldDB" id="A0A418W5D8"/>
<evidence type="ECO:0000313" key="2">
    <source>
        <dbReference type="EMBL" id="RJF85219.1"/>
    </source>
</evidence>
<keyword evidence="3" id="KW-1185">Reference proteome</keyword>
<comment type="caution">
    <text evidence="2">The sequence shown here is derived from an EMBL/GenBank/DDBJ whole genome shotgun (WGS) entry which is preliminary data.</text>
</comment>
<name>A0A418W5D8_9PROT</name>
<protein>
    <submittedName>
        <fullName evidence="2">PEP-CTERM sorting domain-containing protein</fullName>
    </submittedName>
</protein>
<evidence type="ECO:0000256" key="1">
    <source>
        <dbReference type="SAM" id="Phobius"/>
    </source>
</evidence>
<keyword evidence="1" id="KW-0812">Transmembrane</keyword>
<keyword evidence="1" id="KW-1133">Transmembrane helix</keyword>
<dbReference type="NCBIfam" id="TIGR02595">
    <property type="entry name" value="PEP_CTERM"/>
    <property type="match status" value="1"/>
</dbReference>
<evidence type="ECO:0000313" key="3">
    <source>
        <dbReference type="Proteomes" id="UP000283458"/>
    </source>
</evidence>
<dbReference type="EMBL" id="QYUL01000001">
    <property type="protein sequence ID" value="RJF85219.1"/>
    <property type="molecule type" value="Genomic_DNA"/>
</dbReference>
<dbReference type="InterPro" id="IPR013424">
    <property type="entry name" value="Ice-binding_C"/>
</dbReference>
<proteinExistence type="predicted"/>
<gene>
    <name evidence="2" type="ORF">D3877_07205</name>
</gene>
<dbReference type="Proteomes" id="UP000283458">
    <property type="component" value="Unassembled WGS sequence"/>
</dbReference>
<sequence>MQNFGAYRILGITGTLTKKDSATDAVLLSASIANLKPIGTSVGSNYDTNNNLFPVLVDPVTHFITGSDFGPASLVNFFAFDASGFAFDLIGSNTVLAQLTADVSNYSLYILSPASYLDAAGGSIVLLGSNPTPGHPAGQAGPTNFVFSGVTITEVPAPAPLALLGVGLLGIGVLRRRHQS</sequence>